<keyword evidence="2" id="KW-0695">RNA-directed DNA polymerase</keyword>
<dbReference type="PROSITE" id="PS50878">
    <property type="entry name" value="RT_POL"/>
    <property type="match status" value="1"/>
</dbReference>
<dbReference type="InterPro" id="IPR051083">
    <property type="entry name" value="GrpII_Intron_Splice-Mob/Def"/>
</dbReference>
<dbReference type="CDD" id="cd01646">
    <property type="entry name" value="RT_Bac_retron_I"/>
    <property type="match status" value="1"/>
</dbReference>
<dbReference type="RefSeq" id="WP_139623563.1">
    <property type="nucleotide sequence ID" value="NZ_VDMP01000025.1"/>
</dbReference>
<dbReference type="GO" id="GO:0003964">
    <property type="term" value="F:RNA-directed DNA polymerase activity"/>
    <property type="evidence" value="ECO:0007669"/>
    <property type="project" value="UniProtKB-KW"/>
</dbReference>
<feature type="domain" description="Reverse transcriptase" evidence="1">
    <location>
        <begin position="1"/>
        <end position="304"/>
    </location>
</feature>
<gene>
    <name evidence="2" type="ORF">FHP29_14465</name>
</gene>
<evidence type="ECO:0000259" key="1">
    <source>
        <dbReference type="PROSITE" id="PS50878"/>
    </source>
</evidence>
<protein>
    <submittedName>
        <fullName evidence="2">RNA-directed DNA polymerase</fullName>
    </submittedName>
</protein>
<dbReference type="PANTHER" id="PTHR34047">
    <property type="entry name" value="NUCLEAR INTRON MATURASE 1, MITOCHONDRIAL-RELATED"/>
    <property type="match status" value="1"/>
</dbReference>
<dbReference type="OrthoDB" id="1550386at2"/>
<comment type="caution">
    <text evidence="2">The sequence shown here is derived from an EMBL/GenBank/DDBJ whole genome shotgun (WGS) entry which is preliminary data.</text>
</comment>
<proteinExistence type="predicted"/>
<evidence type="ECO:0000313" key="2">
    <source>
        <dbReference type="EMBL" id="TNM38451.1"/>
    </source>
</evidence>
<sequence length="541" mass="61363">MTETEMPLIDNQHFELAVTNISRRGDTDVFPLTFENHVLFDRKGEVLDLLQATSQSFKDRLQTDGPQNHASLAPLGYNGFRWATQIDPLWNAYFLGVVLSLAQEIEDVRIPVEDEVVFSHRFQASADGNLFDPTGWAKFQAKSLKLAENHPYVVSVDIADFYGRVYHHRIENELKHIDASGNRSGQIRDLLMDFSKHVSYGLPVGGPAARILSELVLNATDQLLRAQAPPFVFIRYADDYRFFVPDLEAAYRVIGFLSEKLQRNEGLSLQRSKTRIMTSSEFVSATRPHDPRPGSAAKFLSLHLYYDPYSATAEEDYDALKEQLQEFDVLGLLRAELFKGRVDAALTRKLVSALKHMQELPKHQAIKSLLDNIDTLTPVVPHVMRAIYENVDSLADAAQEEVHAAIRDFIHSGHHVARVEVNLAYMVRVLARRQSRETSDLLIQLFSRAHGYADTPAPNIQRDIILALARWEKTFWLHDIKPQFRGLHAWAARAFAVASFALGDEGRHWRSGTKSSLSDFDRIVLDWAADKSQQPGWEIPL</sequence>
<dbReference type="EMBL" id="VDMP01000025">
    <property type="protein sequence ID" value="TNM38451.1"/>
    <property type="molecule type" value="Genomic_DNA"/>
</dbReference>
<dbReference type="Proteomes" id="UP000313231">
    <property type="component" value="Unassembled WGS sequence"/>
</dbReference>
<dbReference type="AlphaFoldDB" id="A0A5C4VRQ9"/>
<dbReference type="PANTHER" id="PTHR34047:SF8">
    <property type="entry name" value="PROTEIN YKFC"/>
    <property type="match status" value="1"/>
</dbReference>
<dbReference type="Pfam" id="PF00078">
    <property type="entry name" value="RVT_1"/>
    <property type="match status" value="1"/>
</dbReference>
<keyword evidence="2" id="KW-0808">Transferase</keyword>
<dbReference type="InterPro" id="IPR000477">
    <property type="entry name" value="RT_dom"/>
</dbReference>
<evidence type="ECO:0000313" key="3">
    <source>
        <dbReference type="Proteomes" id="UP000313231"/>
    </source>
</evidence>
<organism evidence="2 3">
    <name type="scientific">Nocardioides albidus</name>
    <dbReference type="NCBI Taxonomy" id="1517589"/>
    <lineage>
        <taxon>Bacteria</taxon>
        <taxon>Bacillati</taxon>
        <taxon>Actinomycetota</taxon>
        <taxon>Actinomycetes</taxon>
        <taxon>Propionibacteriales</taxon>
        <taxon>Nocardioidaceae</taxon>
        <taxon>Nocardioides</taxon>
    </lineage>
</organism>
<reference evidence="2 3" key="1">
    <citation type="journal article" date="2016" name="Int. J. Syst. Evol. Microbiol.">
        <title>Nocardioides albidus sp. nov., an actinobacterium isolated from garden soil.</title>
        <authorList>
            <person name="Singh H."/>
            <person name="Du J."/>
            <person name="Trinh H."/>
            <person name="Won K."/>
            <person name="Yang J.E."/>
            <person name="Yin C."/>
            <person name="Kook M."/>
            <person name="Yi T.H."/>
        </authorList>
    </citation>
    <scope>NUCLEOTIDE SEQUENCE [LARGE SCALE GENOMIC DNA]</scope>
    <source>
        <strain evidence="2 3">CCTCC AB 2015297</strain>
    </source>
</reference>
<keyword evidence="2" id="KW-0548">Nucleotidyltransferase</keyword>
<keyword evidence="3" id="KW-1185">Reference proteome</keyword>
<name>A0A5C4VRQ9_9ACTN</name>
<accession>A0A5C4VRQ9</accession>